<dbReference type="RefSeq" id="XP_016637049.1">
    <property type="nucleotide sequence ID" value="XM_016771910.1"/>
</dbReference>
<organism evidence="8 9">
    <name type="scientific">Fonsecaea multimorphosa CBS 102226</name>
    <dbReference type="NCBI Taxonomy" id="1442371"/>
    <lineage>
        <taxon>Eukaryota</taxon>
        <taxon>Fungi</taxon>
        <taxon>Dikarya</taxon>
        <taxon>Ascomycota</taxon>
        <taxon>Pezizomycotina</taxon>
        <taxon>Eurotiomycetes</taxon>
        <taxon>Chaetothyriomycetidae</taxon>
        <taxon>Chaetothyriales</taxon>
        <taxon>Herpotrichiellaceae</taxon>
        <taxon>Fonsecaea</taxon>
    </lineage>
</organism>
<feature type="transmembrane region" description="Helical" evidence="6">
    <location>
        <begin position="381"/>
        <end position="402"/>
    </location>
</feature>
<feature type="transmembrane region" description="Helical" evidence="6">
    <location>
        <begin position="193"/>
        <end position="215"/>
    </location>
</feature>
<feature type="transmembrane region" description="Helical" evidence="6">
    <location>
        <begin position="91"/>
        <end position="109"/>
    </location>
</feature>
<name>A0A0D2J0R6_9EURO</name>
<evidence type="ECO:0000256" key="6">
    <source>
        <dbReference type="SAM" id="Phobius"/>
    </source>
</evidence>
<dbReference type="GO" id="GO:0022857">
    <property type="term" value="F:transmembrane transporter activity"/>
    <property type="evidence" value="ECO:0007669"/>
    <property type="project" value="InterPro"/>
</dbReference>
<dbReference type="GO" id="GO:0016020">
    <property type="term" value="C:membrane"/>
    <property type="evidence" value="ECO:0007669"/>
    <property type="project" value="UniProtKB-SubCell"/>
</dbReference>
<dbReference type="Gene3D" id="1.20.1250.20">
    <property type="entry name" value="MFS general substrate transporter like domains"/>
    <property type="match status" value="1"/>
</dbReference>
<protein>
    <recommendedName>
        <fullName evidence="7">Major facilitator superfamily (MFS) profile domain-containing protein</fullName>
    </recommendedName>
</protein>
<feature type="transmembrane region" description="Helical" evidence="6">
    <location>
        <begin position="501"/>
        <end position="520"/>
    </location>
</feature>
<evidence type="ECO:0000256" key="1">
    <source>
        <dbReference type="ARBA" id="ARBA00004141"/>
    </source>
</evidence>
<feature type="transmembrane region" description="Helical" evidence="6">
    <location>
        <begin position="23"/>
        <end position="46"/>
    </location>
</feature>
<feature type="domain" description="Major facilitator superfamily (MFS) profile" evidence="7">
    <location>
        <begin position="22"/>
        <end position="526"/>
    </location>
</feature>
<dbReference type="InterPro" id="IPR011701">
    <property type="entry name" value="MFS"/>
</dbReference>
<evidence type="ECO:0000256" key="4">
    <source>
        <dbReference type="ARBA" id="ARBA00022989"/>
    </source>
</evidence>
<feature type="transmembrane region" description="Helical" evidence="6">
    <location>
        <begin position="472"/>
        <end position="495"/>
    </location>
</feature>
<evidence type="ECO:0000259" key="7">
    <source>
        <dbReference type="PROSITE" id="PS50850"/>
    </source>
</evidence>
<keyword evidence="5 6" id="KW-0472">Membrane</keyword>
<evidence type="ECO:0000256" key="5">
    <source>
        <dbReference type="ARBA" id="ARBA00023136"/>
    </source>
</evidence>
<dbReference type="OrthoDB" id="10262656at2759"/>
<sequence>MSNQQHQTNRPPRDDDAYPYQQLTVLALCRLAEPIAFCSITAYTFVMVVDIKGEENASFYAGLLISAFAMAEACTAMIWGHISDRYGRKPIVLLGLAGVALSSLIFGFAKSYWVALLARVVGGLLNGNVAVMQTMVAEMVKRPEHEPTAYAVQPFVWSLGSIAGSALGGFTAQPARFYPHLFSPDGIFGEYPYLLPNLVAVAIIVIAIVQGCIFLEETNPVSSRPSGTPSIVSSADTVNETTPLWQRRRRESALSAFSTGTGGLTYVAAESMPVAIDPTFDLRRSSVASIGSLKPLVKVGPQVEAVIDEDEDDERTIRPEHIKAFTKPVIMWTVALVVMSYHSMAFGSVLPIYLLDDPQRPARELDLKGGLGMTLHEVGTYLAASSIMSLFFQAVVFPVFVAKLGVWKAVLSVTLLSPFIHTAVPFVSLLAKPGVGIYAVLALQSFTGVVSFPTFLILLKNATPSPQVLGKVNGLAMSACSAARTVGPPLVGVFYSSLGSAGAWWSCAVVAIIGVVQFYFSPRPRDDDETILRRVSTAAVDVQPPMADLARGREE</sequence>
<dbReference type="PANTHER" id="PTHR23504">
    <property type="entry name" value="MAJOR FACILITATOR SUPERFAMILY DOMAIN-CONTAINING PROTEIN 10"/>
    <property type="match status" value="1"/>
</dbReference>
<feature type="transmembrane region" description="Helical" evidence="6">
    <location>
        <begin position="58"/>
        <end position="79"/>
    </location>
</feature>
<keyword evidence="2" id="KW-0813">Transport</keyword>
<dbReference type="VEuPathDB" id="FungiDB:Z520_01392"/>
<keyword evidence="3 6" id="KW-0812">Transmembrane</keyword>
<dbReference type="Pfam" id="PF07690">
    <property type="entry name" value="MFS_1"/>
    <property type="match status" value="1"/>
</dbReference>
<feature type="transmembrane region" description="Helical" evidence="6">
    <location>
        <begin position="409"/>
        <end position="431"/>
    </location>
</feature>
<feature type="transmembrane region" description="Helical" evidence="6">
    <location>
        <begin position="437"/>
        <end position="460"/>
    </location>
</feature>
<dbReference type="AlphaFoldDB" id="A0A0D2J0R6"/>
<dbReference type="SUPFAM" id="SSF103473">
    <property type="entry name" value="MFS general substrate transporter"/>
    <property type="match status" value="1"/>
</dbReference>
<dbReference type="PRINTS" id="PR01035">
    <property type="entry name" value="TCRTETA"/>
</dbReference>
<dbReference type="Proteomes" id="UP000053411">
    <property type="component" value="Unassembled WGS sequence"/>
</dbReference>
<dbReference type="PANTHER" id="PTHR23504:SF2">
    <property type="entry name" value="TRANSPORTER, PUTATIVE (AFU_ORTHOLOGUE AFUA_8G04150)-RELATED"/>
    <property type="match status" value="1"/>
</dbReference>
<gene>
    <name evidence="8" type="ORF">Z520_01392</name>
</gene>
<dbReference type="PROSITE" id="PS50850">
    <property type="entry name" value="MFS"/>
    <property type="match status" value="1"/>
</dbReference>
<keyword evidence="4 6" id="KW-1133">Transmembrane helix</keyword>
<evidence type="ECO:0000313" key="8">
    <source>
        <dbReference type="EMBL" id="KIY02927.1"/>
    </source>
</evidence>
<feature type="transmembrane region" description="Helical" evidence="6">
    <location>
        <begin position="115"/>
        <end position="137"/>
    </location>
</feature>
<accession>A0A0D2J0R6</accession>
<dbReference type="GeneID" id="27707138"/>
<evidence type="ECO:0000256" key="2">
    <source>
        <dbReference type="ARBA" id="ARBA00022448"/>
    </source>
</evidence>
<evidence type="ECO:0000256" key="3">
    <source>
        <dbReference type="ARBA" id="ARBA00022692"/>
    </source>
</evidence>
<dbReference type="InterPro" id="IPR001958">
    <property type="entry name" value="Tet-R_TetA/multi-R_MdtG-like"/>
</dbReference>
<reference evidence="8 9" key="1">
    <citation type="submission" date="2015-01" db="EMBL/GenBank/DDBJ databases">
        <title>The Genome Sequence of Fonsecaea multimorphosa CBS 102226.</title>
        <authorList>
            <consortium name="The Broad Institute Genomics Platform"/>
            <person name="Cuomo C."/>
            <person name="de Hoog S."/>
            <person name="Gorbushina A."/>
            <person name="Stielow B."/>
            <person name="Teixiera M."/>
            <person name="Abouelleil A."/>
            <person name="Chapman S.B."/>
            <person name="Priest M."/>
            <person name="Young S.K."/>
            <person name="Wortman J."/>
            <person name="Nusbaum C."/>
            <person name="Birren B."/>
        </authorList>
    </citation>
    <scope>NUCLEOTIDE SEQUENCE [LARGE SCALE GENOMIC DNA]</scope>
    <source>
        <strain evidence="8 9">CBS 102226</strain>
    </source>
</reference>
<proteinExistence type="predicted"/>
<comment type="subcellular location">
    <subcellularLocation>
        <location evidence="1">Membrane</location>
        <topology evidence="1">Multi-pass membrane protein</topology>
    </subcellularLocation>
</comment>
<evidence type="ECO:0000313" key="9">
    <source>
        <dbReference type="Proteomes" id="UP000053411"/>
    </source>
</evidence>
<dbReference type="InterPro" id="IPR036259">
    <property type="entry name" value="MFS_trans_sf"/>
</dbReference>
<keyword evidence="9" id="KW-1185">Reference proteome</keyword>
<dbReference type="EMBL" id="KN848063">
    <property type="protein sequence ID" value="KIY02927.1"/>
    <property type="molecule type" value="Genomic_DNA"/>
</dbReference>
<feature type="transmembrane region" description="Helical" evidence="6">
    <location>
        <begin position="329"/>
        <end position="354"/>
    </location>
</feature>
<dbReference type="CDD" id="cd17330">
    <property type="entry name" value="MFS_SLC46_TetA_like"/>
    <property type="match status" value="1"/>
</dbReference>
<feature type="transmembrane region" description="Helical" evidence="6">
    <location>
        <begin position="149"/>
        <end position="173"/>
    </location>
</feature>
<dbReference type="InterPro" id="IPR020846">
    <property type="entry name" value="MFS_dom"/>
</dbReference>